<keyword evidence="5" id="KW-1185">Reference proteome</keyword>
<dbReference type="PANTHER" id="PTHR32054:SF70">
    <property type="entry name" value="OS07G0620100 PROTEIN"/>
    <property type="match status" value="1"/>
</dbReference>
<dbReference type="Proteomes" id="UP000289738">
    <property type="component" value="Chromosome A01"/>
</dbReference>
<dbReference type="GO" id="GO:0009904">
    <property type="term" value="P:chloroplast accumulation movement"/>
    <property type="evidence" value="ECO:0007669"/>
    <property type="project" value="TreeGrafter"/>
</dbReference>
<dbReference type="PANTHER" id="PTHR32054">
    <property type="entry name" value="HEAVY CHAIN, PUTATIVE, EXPRESSED-RELATED-RELATED"/>
    <property type="match status" value="1"/>
</dbReference>
<comment type="caution">
    <text evidence="4">The sequence shown here is derived from an EMBL/GenBank/DDBJ whole genome shotgun (WGS) entry which is preliminary data.</text>
</comment>
<dbReference type="GO" id="GO:0009903">
    <property type="term" value="P:chloroplast avoidance movement"/>
    <property type="evidence" value="ECO:0007669"/>
    <property type="project" value="TreeGrafter"/>
</dbReference>
<comment type="similarity">
    <text evidence="1">Belongs to the WEB family.</text>
</comment>
<dbReference type="AlphaFoldDB" id="A0A445EXJ0"/>
<evidence type="ECO:0000256" key="2">
    <source>
        <dbReference type="ARBA" id="ARBA00023054"/>
    </source>
</evidence>
<proteinExistence type="inferred from homology"/>
<feature type="coiled-coil region" evidence="3">
    <location>
        <begin position="1"/>
        <end position="77"/>
    </location>
</feature>
<accession>A0A445EXJ0</accession>
<name>A0A445EXJ0_ARAHY</name>
<organism evidence="4 5">
    <name type="scientific">Arachis hypogaea</name>
    <name type="common">Peanut</name>
    <dbReference type="NCBI Taxonomy" id="3818"/>
    <lineage>
        <taxon>Eukaryota</taxon>
        <taxon>Viridiplantae</taxon>
        <taxon>Streptophyta</taxon>
        <taxon>Embryophyta</taxon>
        <taxon>Tracheophyta</taxon>
        <taxon>Spermatophyta</taxon>
        <taxon>Magnoliopsida</taxon>
        <taxon>eudicotyledons</taxon>
        <taxon>Gunneridae</taxon>
        <taxon>Pentapetalae</taxon>
        <taxon>rosids</taxon>
        <taxon>fabids</taxon>
        <taxon>Fabales</taxon>
        <taxon>Fabaceae</taxon>
        <taxon>Papilionoideae</taxon>
        <taxon>50 kb inversion clade</taxon>
        <taxon>dalbergioids sensu lato</taxon>
        <taxon>Dalbergieae</taxon>
        <taxon>Pterocarpus clade</taxon>
        <taxon>Arachis</taxon>
    </lineage>
</organism>
<sequence length="312" mass="35785">MEAAKAELAKAKEELIIAKERAIQSWLDSKPLIDELEKQKSNLAEAQQTSKASKTAVSELESQLESTKSSIKSKSEDQLKTESTIQEIKLALTRIRHEIEDIKIGVTKEKQEREKLRRIVYLRKQKIKALRLVIRAATLEFQALEESSANSVQQHVYHSESRTDGVVVTREDYFALTRRAKRKYSKANSLVAVSAEQKRAAEASHELALSRLDKYGGSWSMERRKVTRKWYSKRVFVKKKHGIGEGEVENNGTRWESHKFQAKSIGKFEGGEVQKKKNRITTQSDVRVTKRNKSILHKMTKCFGQNMKKLRG</sequence>
<evidence type="ECO:0000313" key="5">
    <source>
        <dbReference type="Proteomes" id="UP000289738"/>
    </source>
</evidence>
<keyword evidence="2 3" id="KW-0175">Coiled coil</keyword>
<dbReference type="EMBL" id="SDMP01000001">
    <property type="protein sequence ID" value="RYR80132.1"/>
    <property type="molecule type" value="Genomic_DNA"/>
</dbReference>
<evidence type="ECO:0000256" key="1">
    <source>
        <dbReference type="ARBA" id="ARBA00005485"/>
    </source>
</evidence>
<protein>
    <recommendedName>
        <fullName evidence="6">WEB family protein</fullName>
    </recommendedName>
</protein>
<reference evidence="4 5" key="1">
    <citation type="submission" date="2019-01" db="EMBL/GenBank/DDBJ databases">
        <title>Sequencing of cultivated peanut Arachis hypogaea provides insights into genome evolution and oil improvement.</title>
        <authorList>
            <person name="Chen X."/>
        </authorList>
    </citation>
    <scope>NUCLEOTIDE SEQUENCE [LARGE SCALE GENOMIC DNA]</scope>
    <source>
        <strain evidence="5">cv. Fuhuasheng</strain>
        <tissue evidence="4">Leaves</tissue>
    </source>
</reference>
<evidence type="ECO:0000256" key="3">
    <source>
        <dbReference type="SAM" id="Coils"/>
    </source>
</evidence>
<evidence type="ECO:0000313" key="4">
    <source>
        <dbReference type="EMBL" id="RYR80132.1"/>
    </source>
</evidence>
<evidence type="ECO:0008006" key="6">
    <source>
        <dbReference type="Google" id="ProtNLM"/>
    </source>
</evidence>
<gene>
    <name evidence="4" type="ORF">Ahy_A01g004911</name>
</gene>
<dbReference type="GO" id="GO:0005829">
    <property type="term" value="C:cytosol"/>
    <property type="evidence" value="ECO:0007669"/>
    <property type="project" value="TreeGrafter"/>
</dbReference>